<dbReference type="SMR" id="A0A142FYT7"/>
<dbReference type="RefSeq" id="WP_005547219.1">
    <property type="nucleotide sequence ID" value="NZ_CP012958.1"/>
</dbReference>
<dbReference type="EMBL" id="VSED01000002">
    <property type="protein sequence ID" value="TYA39819.1"/>
    <property type="molecule type" value="Genomic_DNA"/>
</dbReference>
<dbReference type="PROSITE" id="PS51257">
    <property type="entry name" value="PROKAR_LIPOPROTEIN"/>
    <property type="match status" value="1"/>
</dbReference>
<evidence type="ECO:0000256" key="1">
    <source>
        <dbReference type="SAM" id="SignalP"/>
    </source>
</evidence>
<organism evidence="4 7">
    <name type="scientific">Aggregatibacter actinomycetemcomitans</name>
    <name type="common">Actinobacillus actinomycetemcomitans</name>
    <name type="synonym">Haemophilus actinomycetemcomitans</name>
    <dbReference type="NCBI Taxonomy" id="714"/>
    <lineage>
        <taxon>Bacteria</taxon>
        <taxon>Pseudomonadati</taxon>
        <taxon>Pseudomonadota</taxon>
        <taxon>Gammaproteobacteria</taxon>
        <taxon>Pasteurellales</taxon>
        <taxon>Pasteurellaceae</taxon>
        <taxon>Aggregatibacter</taxon>
    </lineage>
</organism>
<evidence type="ECO:0000313" key="4">
    <source>
        <dbReference type="EMBL" id="TYA39819.1"/>
    </source>
</evidence>
<name>A0A142FYT7_AGGAC</name>
<evidence type="ECO:0000313" key="6">
    <source>
        <dbReference type="Proteomes" id="UP000226080"/>
    </source>
</evidence>
<dbReference type="OMA" id="FVQYQYS"/>
<dbReference type="KEGG" id="aact:ACT75_03045"/>
<protein>
    <recommendedName>
        <fullName evidence="8">6-phosphofructokinase</fullName>
    </recommendedName>
</protein>
<keyword evidence="6" id="KW-1185">Reference proteome</keyword>
<reference evidence="4 7" key="3">
    <citation type="submission" date="2019-08" db="EMBL/GenBank/DDBJ databases">
        <title>Whole genome sequencing of Aggregatibacter actinomycetemcomitans cultured from blood stream infections in Denmark reveals a novel phylogenetic lineage expressing serotype a membrane O polysaccharide.</title>
        <authorList>
            <person name="Nedergaard S."/>
            <person name="Kobel C.M."/>
            <person name="Nielsen M.B."/>
            <person name="Moeller R.T."/>
            <person name="Jensen A.B."/>
            <person name="Noerskov-Lauritsen N."/>
        </authorList>
    </citation>
    <scope>NUCLEOTIDE SEQUENCE [LARGE SCALE GENOMIC DNA]</scope>
    <source>
        <strain evidence="4 7">PN_563</strain>
    </source>
</reference>
<dbReference type="Proteomes" id="UP000226080">
    <property type="component" value="Unassembled WGS sequence"/>
</dbReference>
<sequence>MKIKKTLGFLTALFLAACASKPQLQVPQSLQHNQKTYDLASRQDLDSVTRYFYVLPGEQASKWQSAVEILLDRGEQHRTLEERAEWRKKIYTNTGVKYFKLDVKDDALYSYVIYEPSAQSKDWQVNVAKGKNVAPCGFVQYQYSMKIPRTHKLRNMSNKKIISHLKKFFVDKEMKKLTQADWALGCRR</sequence>
<dbReference type="OrthoDB" id="5690458at2"/>
<evidence type="ECO:0000313" key="2">
    <source>
        <dbReference type="EMBL" id="AMQ93567.1"/>
    </source>
</evidence>
<evidence type="ECO:0000313" key="3">
    <source>
        <dbReference type="EMBL" id="PHO21562.1"/>
    </source>
</evidence>
<dbReference type="AlphaFoldDB" id="A0A142FYT7"/>
<dbReference type="GeneID" id="77212516"/>
<dbReference type="EMBL" id="CP012959">
    <property type="protein sequence ID" value="AMQ93567.1"/>
    <property type="molecule type" value="Genomic_DNA"/>
</dbReference>
<dbReference type="Proteomes" id="UP000323012">
    <property type="component" value="Unassembled WGS sequence"/>
</dbReference>
<accession>A0A142FYT7</accession>
<feature type="chain" id="PRO_5014247106" description="6-phosphofructokinase" evidence="1">
    <location>
        <begin position="20"/>
        <end position="188"/>
    </location>
</feature>
<evidence type="ECO:0000313" key="7">
    <source>
        <dbReference type="Proteomes" id="UP000323012"/>
    </source>
</evidence>
<dbReference type="EMBL" id="PCGW01000001">
    <property type="protein sequence ID" value="PHO21562.1"/>
    <property type="molecule type" value="Genomic_DNA"/>
</dbReference>
<reference evidence="3 6" key="2">
    <citation type="submission" date="2017-10" db="EMBL/GenBank/DDBJ databases">
        <title>Draft genome sequences of Aggregatibacter actinomycetemcomitans strains 310a and 310b.</title>
        <authorList>
            <person name="May A.C."/>
            <person name="Ohta H."/>
            <person name="Maeda H."/>
            <person name="Kokeguchi S."/>
            <person name="Cugini C."/>
        </authorList>
    </citation>
    <scope>NUCLEOTIDE SEQUENCE [LARGE SCALE GENOMIC DNA]</scope>
    <source>
        <strain evidence="3 6">310b</strain>
    </source>
</reference>
<keyword evidence="1" id="KW-0732">Signal</keyword>
<dbReference type="Proteomes" id="UP000072236">
    <property type="component" value="Chromosome"/>
</dbReference>
<proteinExistence type="predicted"/>
<gene>
    <name evidence="2" type="ORF">ACT75_03045</name>
    <name evidence="3" type="ORF">CQR80_00230</name>
    <name evidence="4" type="ORF">FXB79_01045</name>
</gene>
<evidence type="ECO:0000313" key="5">
    <source>
        <dbReference type="Proteomes" id="UP000072236"/>
    </source>
</evidence>
<feature type="signal peptide" evidence="1">
    <location>
        <begin position="1"/>
        <end position="19"/>
    </location>
</feature>
<evidence type="ECO:0008006" key="8">
    <source>
        <dbReference type="Google" id="ProtNLM"/>
    </source>
</evidence>
<dbReference type="eggNOG" id="ENOG502ZDNW">
    <property type="taxonomic scope" value="Bacteria"/>
</dbReference>
<reference evidence="2 5" key="1">
    <citation type="submission" date="2015-10" db="EMBL/GenBank/DDBJ databases">
        <title>Tn-seq of a polymicrobial infection.</title>
        <authorList>
            <person name="Stacy A."/>
            <person name="Rumbaugh K.P."/>
            <person name="Whiteley M."/>
        </authorList>
    </citation>
    <scope>NUCLEOTIDE SEQUENCE [LARGE SCALE GENOMIC DNA]</scope>
    <source>
        <strain evidence="2 5">624</strain>
    </source>
</reference>